<dbReference type="InterPro" id="IPR005467">
    <property type="entry name" value="His_kinase_dom"/>
</dbReference>
<keyword evidence="13 18" id="KW-0472">Membrane</keyword>
<evidence type="ECO:0000259" key="20">
    <source>
        <dbReference type="PROSITE" id="PS50109"/>
    </source>
</evidence>
<dbReference type="Gene3D" id="3.30.450.350">
    <property type="entry name" value="CHASE domain"/>
    <property type="match status" value="1"/>
</dbReference>
<feature type="domain" description="Histidine kinase" evidence="20">
    <location>
        <begin position="1095"/>
        <end position="1316"/>
    </location>
</feature>
<dbReference type="NCBIfam" id="TIGR00229">
    <property type="entry name" value="sensory_box"/>
    <property type="match status" value="3"/>
</dbReference>
<keyword evidence="5 17" id="KW-0597">Phosphoprotein</keyword>
<dbReference type="SMART" id="SM00091">
    <property type="entry name" value="PAS"/>
    <property type="match status" value="4"/>
</dbReference>
<feature type="domain" description="PAS" evidence="22">
    <location>
        <begin position="938"/>
        <end position="1010"/>
    </location>
</feature>
<dbReference type="PROSITE" id="PS50112">
    <property type="entry name" value="PAS"/>
    <property type="match status" value="2"/>
</dbReference>
<evidence type="ECO:0000256" key="4">
    <source>
        <dbReference type="ARBA" id="ARBA00022475"/>
    </source>
</evidence>
<dbReference type="InterPro" id="IPR001789">
    <property type="entry name" value="Sig_transdc_resp-reg_receiver"/>
</dbReference>
<dbReference type="PROSITE" id="PS50110">
    <property type="entry name" value="RESPONSE_REGULATORY"/>
    <property type="match status" value="2"/>
</dbReference>
<accession>A0A515ER64</accession>
<dbReference type="CDD" id="cd00082">
    <property type="entry name" value="HisKA"/>
    <property type="match status" value="1"/>
</dbReference>
<dbReference type="Pfam" id="PF02518">
    <property type="entry name" value="HATPase_c"/>
    <property type="match status" value="1"/>
</dbReference>
<evidence type="ECO:0000256" key="2">
    <source>
        <dbReference type="ARBA" id="ARBA00004651"/>
    </source>
</evidence>
<evidence type="ECO:0000256" key="16">
    <source>
        <dbReference type="PROSITE-ProRule" id="PRU00110"/>
    </source>
</evidence>
<feature type="chain" id="PRO_5022012727" description="Virulence sensor protein BvgS" evidence="19">
    <location>
        <begin position="21"/>
        <end position="1838"/>
    </location>
</feature>
<keyword evidence="9" id="KW-0067">ATP-binding</keyword>
<dbReference type="InterPro" id="IPR000014">
    <property type="entry name" value="PAS"/>
</dbReference>
<evidence type="ECO:0000256" key="19">
    <source>
        <dbReference type="SAM" id="SignalP"/>
    </source>
</evidence>
<dbReference type="SMART" id="SM00448">
    <property type="entry name" value="REC"/>
    <property type="match status" value="2"/>
</dbReference>
<feature type="domain" description="Response regulatory" evidence="21">
    <location>
        <begin position="1495"/>
        <end position="1613"/>
    </location>
</feature>
<evidence type="ECO:0000256" key="17">
    <source>
        <dbReference type="PROSITE-ProRule" id="PRU00169"/>
    </source>
</evidence>
<dbReference type="Pfam" id="PF01627">
    <property type="entry name" value="Hpt"/>
    <property type="match status" value="1"/>
</dbReference>
<dbReference type="EC" id="2.7.13.3" evidence="3"/>
<dbReference type="PROSITE" id="PS50109">
    <property type="entry name" value="HIS_KIN"/>
    <property type="match status" value="1"/>
</dbReference>
<feature type="domain" description="PAC" evidence="23">
    <location>
        <begin position="492"/>
        <end position="545"/>
    </location>
</feature>
<dbReference type="PROSITE" id="PS50113">
    <property type="entry name" value="PAC"/>
    <property type="match status" value="3"/>
</dbReference>
<dbReference type="InterPro" id="IPR003661">
    <property type="entry name" value="HisK_dim/P_dom"/>
</dbReference>
<comment type="catalytic activity">
    <reaction evidence="1">
        <text>ATP + protein L-histidine = ADP + protein N-phospho-L-histidine.</text>
        <dbReference type="EC" id="2.7.13.3"/>
    </reaction>
</comment>
<dbReference type="Pfam" id="PF03924">
    <property type="entry name" value="CHASE"/>
    <property type="match status" value="1"/>
</dbReference>
<dbReference type="Gene3D" id="1.10.287.130">
    <property type="match status" value="1"/>
</dbReference>
<dbReference type="SMART" id="SM00387">
    <property type="entry name" value="HATPase_c"/>
    <property type="match status" value="1"/>
</dbReference>
<dbReference type="InterPro" id="IPR036641">
    <property type="entry name" value="HPT_dom_sf"/>
</dbReference>
<dbReference type="GO" id="GO:0005524">
    <property type="term" value="F:ATP binding"/>
    <property type="evidence" value="ECO:0007669"/>
    <property type="project" value="UniProtKB-KW"/>
</dbReference>
<dbReference type="Gene3D" id="3.40.50.2300">
    <property type="match status" value="2"/>
</dbReference>
<evidence type="ECO:0000256" key="13">
    <source>
        <dbReference type="ARBA" id="ARBA00023136"/>
    </source>
</evidence>
<dbReference type="PRINTS" id="PR00344">
    <property type="entry name" value="BCTRLSENSOR"/>
</dbReference>
<dbReference type="CDD" id="cd00130">
    <property type="entry name" value="PAS"/>
    <property type="match status" value="3"/>
</dbReference>
<dbReference type="Pfam" id="PF00072">
    <property type="entry name" value="Response_reg"/>
    <property type="match status" value="2"/>
</dbReference>
<evidence type="ECO:0000256" key="15">
    <source>
        <dbReference type="ARBA" id="ARBA00070152"/>
    </source>
</evidence>
<comment type="function">
    <text evidence="14">Member of the two-component regulatory system BvgS/BvgA. Phosphorylates BvgA via a four-step phosphorelay in response to environmental signals.</text>
</comment>
<evidence type="ECO:0000259" key="21">
    <source>
        <dbReference type="PROSITE" id="PS50110"/>
    </source>
</evidence>
<organism evidence="26 27">
    <name type="scientific">Rhodoferax aquaticus</name>
    <dbReference type="NCBI Taxonomy" id="2527691"/>
    <lineage>
        <taxon>Bacteria</taxon>
        <taxon>Pseudomonadati</taxon>
        <taxon>Pseudomonadota</taxon>
        <taxon>Betaproteobacteria</taxon>
        <taxon>Burkholderiales</taxon>
        <taxon>Comamonadaceae</taxon>
        <taxon>Rhodoferax</taxon>
    </lineage>
</organism>
<dbReference type="Pfam" id="PF00512">
    <property type="entry name" value="HisKA"/>
    <property type="match status" value="1"/>
</dbReference>
<dbReference type="InterPro" id="IPR008207">
    <property type="entry name" value="Sig_transdc_His_kin_Hpt_dom"/>
</dbReference>
<dbReference type="RefSeq" id="WP_142812295.1">
    <property type="nucleotide sequence ID" value="NZ_CP036282.1"/>
</dbReference>
<dbReference type="Proteomes" id="UP000317365">
    <property type="component" value="Chromosome"/>
</dbReference>
<evidence type="ECO:0000259" key="25">
    <source>
        <dbReference type="PROSITE" id="PS50894"/>
    </source>
</evidence>
<dbReference type="InterPro" id="IPR000700">
    <property type="entry name" value="PAS-assoc_C"/>
</dbReference>
<dbReference type="SMART" id="SM00086">
    <property type="entry name" value="PAC"/>
    <property type="match status" value="5"/>
</dbReference>
<comment type="subcellular location">
    <subcellularLocation>
        <location evidence="2">Cell membrane</location>
        <topology evidence="2">Multi-pass membrane protein</topology>
    </subcellularLocation>
</comment>
<keyword evidence="11" id="KW-0902">Two-component regulatory system</keyword>
<dbReference type="SMART" id="SM00388">
    <property type="entry name" value="HisKA"/>
    <property type="match status" value="1"/>
</dbReference>
<feature type="transmembrane region" description="Helical" evidence="18">
    <location>
        <begin position="70"/>
        <end position="91"/>
    </location>
</feature>
<feature type="transmembrane region" description="Helical" evidence="18">
    <location>
        <begin position="36"/>
        <end position="58"/>
    </location>
</feature>
<sequence length="1838" mass="201022">MRIVRLSVCLCLLVPWCAVAQSLEGSRAWGDAEVTALWFGLVPVLIVSLGIGLHWFWAKYTQRLSTLTQFGAFPLWLACLVLAIGLGLTYAQVQRMQTLLYTDAWLRFQQQTERIESDIQTRFEKVLFLLRGLRGALLVHPQMSRADLRDWIQSRDLDAEIPGAVGISIVDKVLRSDLSAYVQKQRKDQMPSFTVRTVGEAAELFVVRAIEPLERNRAALGYDVGSELTRRSAAQRAMLEGTAALTGRITLLQDRLQTSGFIYFLPVYNEPTIPASPQARRKALRTWVNAPIVLSDLLAPTRELAQGLTGFQLFDDTAISSSRLVYDSQHDDGMSGVVDVDQSARAAMFATDRPILIGGQVFVFRAYTSEAFERGVDLSQLSRLAIAGSLLSLAMSVVTWLLLVGRARSHALARNMTQDLARLSLVAQRTSSAVLFTDAQQRIVWVNAGFTRLTGYSFEEALGQHPRFLLHSAQESAEVRASIEKALNDGLDAKELLLNRAKDGHDYWVNVEIQTLRDPSGAISGYMAIHTNVTEQIEASEALAQEKQRADRILEGTNVGTWELNCQTGESRVNERWSGMLGFALEHVAHDTSGFWARHVHPDDLVRSNNALNNCISGSQDDYACELRIQHKNGQWLWVLSRGKVLSRLPDGKAEWIAGIHMDISESKKTEAALRDMESFLDRAGRSAGLGAWQSDMHFDEIVWSAHTCDIHGQEPGYRPTLDQMLSYYPLDAKNQLRNAMDQSVNTGVGWDLTLPFTSAQGTEKWVRMVGEVEFDDSGPVRWVGAFQDVTQAQQARLDAERSESLLRGAIDVINEAFVLYDPQDRLVFCNEKYRRLYSQSADLIVPGATFESIVRGGAERGQYPAALGDIDAWVAERVAIHRAGDTELEQRLDDGRWVRVVERRMADGHIVGFRVDMTALKNSTEQAQEASARLADTAAALQSVLDSAVNVAIFATDLDRIVTVFNQGAQRMLGYNPEELIGVTGLRDLVDTGQLSQVNQALRATLGRQPLTAELFDYVCQTAEQTPWTLVRKDGSKFLSSLTVSPMVNGAGVQVGYLGIAYDMSRQKEHEASLQLAMAQAQESSIAKSQFLANMSHEIRTPMNAILGMLKLLSATALSERQRDYTAKTEGAARSLLGLLNDILDFSKVEAGKMQLELHSFELNHLMADLSVILSANLGAKNVDIVFEIDPRIPSSLVGDALRLKQILINLAGNAVKFTEQGQVLIAWRLVAQKDAQVVIDVSVSDSGIGIAPENQARIFEGFSQAEASTTRRFGGTGLGLAICTRLVGLMGGKLSLQSTLGEGSTFSFQIELAIPPSDLAHALMVDTEPASPTNARPPRRHVLLVDDNLVVLRACTAAMQALGWEVAHASTGEAGVEALRAALAQARGADDSVFDAIFVDWQMPELDGWQTLRRMRREYGQRPLPKFVMLSGQGRELLAQRSQREQELIDAFLVKPLTGTMFAGVFASATGGVIANPYEVAGAGEALPLAGLRLLVVEDNLINQQVAQELLAAQGAAVSLAGNGRLGVDAIASAQPMFDLVLMDLQMPEMDGLSAARYIRNELQMADLPIIAMTANAMSSDREACLAAGMNDHVGKPFDLTDLVATVLRYSRRRPDTGPAHTVAGGSTSSSAHDEVAAIDWPEGFDGLRAVQRMGGKLSLYSRTLQAFWQDAQTLGTRLEVAYLAGDGGAVQREAHAFKGLARTVGLPALADGAAQLETLAKQGEVDSQLREAANQLVAQVSQHAPMIGRVLAKLQQLLASQEALSRPGPSDADLQQLYQALQDDDMAAMELHAQMRQASDATLDARMMVLDTAMADLDFPAAAAACKLLLDELRT</sequence>
<dbReference type="InterPro" id="IPR006189">
    <property type="entry name" value="CHASE_dom"/>
</dbReference>
<feature type="domain" description="PAC" evidence="23">
    <location>
        <begin position="623"/>
        <end position="676"/>
    </location>
</feature>
<dbReference type="Pfam" id="PF12860">
    <property type="entry name" value="PAS_7"/>
    <property type="match status" value="1"/>
</dbReference>
<evidence type="ECO:0000256" key="10">
    <source>
        <dbReference type="ARBA" id="ARBA00022989"/>
    </source>
</evidence>
<dbReference type="InterPro" id="IPR011006">
    <property type="entry name" value="CheY-like_superfamily"/>
</dbReference>
<evidence type="ECO:0000256" key="12">
    <source>
        <dbReference type="ARBA" id="ARBA00023026"/>
    </source>
</evidence>
<dbReference type="CDD" id="cd17546">
    <property type="entry name" value="REC_hyHK_CKI1_RcsC-like"/>
    <property type="match status" value="2"/>
</dbReference>
<dbReference type="GO" id="GO:0000155">
    <property type="term" value="F:phosphorelay sensor kinase activity"/>
    <property type="evidence" value="ECO:0007669"/>
    <property type="project" value="InterPro"/>
</dbReference>
<evidence type="ECO:0000256" key="5">
    <source>
        <dbReference type="ARBA" id="ARBA00022553"/>
    </source>
</evidence>
<feature type="domain" description="PAC" evidence="23">
    <location>
        <begin position="1025"/>
        <end position="1077"/>
    </location>
</feature>
<evidence type="ECO:0000256" key="14">
    <source>
        <dbReference type="ARBA" id="ARBA00058004"/>
    </source>
</evidence>
<feature type="domain" description="CHASE" evidence="24">
    <location>
        <begin position="205"/>
        <end position="328"/>
    </location>
</feature>
<keyword evidence="27" id="KW-1185">Reference proteome</keyword>
<dbReference type="PROSITE" id="PS50894">
    <property type="entry name" value="HPT"/>
    <property type="match status" value="1"/>
</dbReference>
<dbReference type="PANTHER" id="PTHR45339:SF1">
    <property type="entry name" value="HYBRID SIGNAL TRANSDUCTION HISTIDINE KINASE J"/>
    <property type="match status" value="1"/>
</dbReference>
<keyword evidence="8" id="KW-0547">Nucleotide-binding</keyword>
<keyword evidence="10 18" id="KW-1133">Transmembrane helix</keyword>
<feature type="domain" description="HPt" evidence="25">
    <location>
        <begin position="1659"/>
        <end position="1757"/>
    </location>
</feature>
<evidence type="ECO:0000259" key="22">
    <source>
        <dbReference type="PROSITE" id="PS50112"/>
    </source>
</evidence>
<evidence type="ECO:0000313" key="26">
    <source>
        <dbReference type="EMBL" id="QDL55135.1"/>
    </source>
</evidence>
<evidence type="ECO:0000256" key="6">
    <source>
        <dbReference type="ARBA" id="ARBA00022692"/>
    </source>
</evidence>
<dbReference type="SUPFAM" id="SSF47384">
    <property type="entry name" value="Homodimeric domain of signal transducing histidine kinase"/>
    <property type="match status" value="1"/>
</dbReference>
<evidence type="ECO:0000256" key="7">
    <source>
        <dbReference type="ARBA" id="ARBA00022729"/>
    </source>
</evidence>
<evidence type="ECO:0000256" key="3">
    <source>
        <dbReference type="ARBA" id="ARBA00012438"/>
    </source>
</evidence>
<dbReference type="InterPro" id="IPR013655">
    <property type="entry name" value="PAS_fold_3"/>
</dbReference>
<dbReference type="CDD" id="cd16922">
    <property type="entry name" value="HATPase_EvgS-ArcB-TorS-like"/>
    <property type="match status" value="1"/>
</dbReference>
<protein>
    <recommendedName>
        <fullName evidence="15">Virulence sensor protein BvgS</fullName>
        <ecNumber evidence="3">2.7.13.3</ecNumber>
    </recommendedName>
</protein>
<dbReference type="Gene3D" id="1.20.120.160">
    <property type="entry name" value="HPT domain"/>
    <property type="match status" value="1"/>
</dbReference>
<dbReference type="CDD" id="cd00088">
    <property type="entry name" value="HPT"/>
    <property type="match status" value="1"/>
</dbReference>
<feature type="signal peptide" evidence="19">
    <location>
        <begin position="1"/>
        <end position="20"/>
    </location>
</feature>
<dbReference type="SUPFAM" id="SSF55874">
    <property type="entry name" value="ATPase domain of HSP90 chaperone/DNA topoisomerase II/histidine kinase"/>
    <property type="match status" value="1"/>
</dbReference>
<evidence type="ECO:0000256" key="9">
    <source>
        <dbReference type="ARBA" id="ARBA00022840"/>
    </source>
</evidence>
<dbReference type="SMART" id="SM00073">
    <property type="entry name" value="HPT"/>
    <property type="match status" value="1"/>
</dbReference>
<dbReference type="Gene3D" id="3.30.565.10">
    <property type="entry name" value="Histidine kinase-like ATPase, C-terminal domain"/>
    <property type="match status" value="1"/>
</dbReference>
<dbReference type="FunFam" id="3.30.565.10:FF:000010">
    <property type="entry name" value="Sensor histidine kinase RcsC"/>
    <property type="match status" value="1"/>
</dbReference>
<dbReference type="SUPFAM" id="SSF47226">
    <property type="entry name" value="Histidine-containing phosphotransfer domain, HPT domain"/>
    <property type="match status" value="1"/>
</dbReference>
<dbReference type="KEGG" id="rhg:EXZ61_13690"/>
<reference evidence="27" key="2">
    <citation type="journal article" date="2020" name="Int. J. Syst. Evol. Microbiol.">
        <title>Genomic insights into a novel species Rhodoferax aquaticus sp. nov., isolated from freshwater.</title>
        <authorList>
            <person name="Li T."/>
            <person name="Zhuo Y."/>
            <person name="Jin C.Z."/>
            <person name="Wu X."/>
            <person name="Ko S.R."/>
            <person name="Jin F.J."/>
            <person name="Ahn C.Y."/>
            <person name="Oh H.M."/>
            <person name="Lee H.G."/>
            <person name="Jin L."/>
        </authorList>
    </citation>
    <scope>NUCLEOTIDE SEQUENCE [LARGE SCALE GENOMIC DNA]</scope>
    <source>
        <strain evidence="27">Gr-4</strain>
    </source>
</reference>
<feature type="modified residue" description="4-aspartylphosphate" evidence="17">
    <location>
        <position position="1546"/>
    </location>
</feature>
<dbReference type="Pfam" id="PF08447">
    <property type="entry name" value="PAS_3"/>
    <property type="match status" value="1"/>
</dbReference>
<dbReference type="PANTHER" id="PTHR45339">
    <property type="entry name" value="HYBRID SIGNAL TRANSDUCTION HISTIDINE KINASE J"/>
    <property type="match status" value="1"/>
</dbReference>
<keyword evidence="6 18" id="KW-0812">Transmembrane</keyword>
<dbReference type="EMBL" id="CP036282">
    <property type="protein sequence ID" value="QDL55135.1"/>
    <property type="molecule type" value="Genomic_DNA"/>
</dbReference>
<keyword evidence="7 19" id="KW-0732">Signal</keyword>
<dbReference type="InterPro" id="IPR001610">
    <property type="entry name" value="PAC"/>
</dbReference>
<feature type="modified residue" description="Phosphohistidine" evidence="16">
    <location>
        <position position="1698"/>
    </location>
</feature>
<dbReference type="InterPro" id="IPR004358">
    <property type="entry name" value="Sig_transdc_His_kin-like_C"/>
</dbReference>
<evidence type="ECO:0000256" key="18">
    <source>
        <dbReference type="SAM" id="Phobius"/>
    </source>
</evidence>
<dbReference type="PROSITE" id="PS50839">
    <property type="entry name" value="CHASE"/>
    <property type="match status" value="1"/>
</dbReference>
<dbReference type="InterPro" id="IPR003594">
    <property type="entry name" value="HATPase_dom"/>
</dbReference>
<dbReference type="Gene3D" id="3.30.450.20">
    <property type="entry name" value="PAS domain"/>
    <property type="match status" value="5"/>
</dbReference>
<proteinExistence type="predicted"/>
<dbReference type="SUPFAM" id="SSF55785">
    <property type="entry name" value="PYP-like sensor domain (PAS domain)"/>
    <property type="match status" value="5"/>
</dbReference>
<feature type="domain" description="PAS" evidence="22">
    <location>
        <begin position="419"/>
        <end position="490"/>
    </location>
</feature>
<evidence type="ECO:0000259" key="23">
    <source>
        <dbReference type="PROSITE" id="PS50113"/>
    </source>
</evidence>
<dbReference type="Pfam" id="PF13426">
    <property type="entry name" value="PAS_9"/>
    <property type="match status" value="2"/>
</dbReference>
<dbReference type="SMART" id="SM01079">
    <property type="entry name" value="CHASE"/>
    <property type="match status" value="1"/>
</dbReference>
<feature type="modified residue" description="4-aspartylphosphate" evidence="17">
    <location>
        <position position="1402"/>
    </location>
</feature>
<dbReference type="InterPro" id="IPR035965">
    <property type="entry name" value="PAS-like_dom_sf"/>
</dbReference>
<gene>
    <name evidence="26" type="ORF">EXZ61_13690</name>
</gene>
<name>A0A515ER64_9BURK</name>
<dbReference type="InterPro" id="IPR042240">
    <property type="entry name" value="CHASE_sf"/>
</dbReference>
<evidence type="ECO:0000256" key="11">
    <source>
        <dbReference type="ARBA" id="ARBA00023012"/>
    </source>
</evidence>
<feature type="domain" description="Response regulatory" evidence="21">
    <location>
        <begin position="1343"/>
        <end position="1472"/>
    </location>
</feature>
<reference evidence="27" key="1">
    <citation type="submission" date="2019-02" db="EMBL/GenBank/DDBJ databases">
        <title>Complete genome sequence of Rhodoferax sp. Gr-4.</title>
        <authorList>
            <person name="Jin L."/>
        </authorList>
    </citation>
    <scope>NUCLEOTIDE SEQUENCE [LARGE SCALE GENOMIC DNA]</scope>
    <source>
        <strain evidence="27">Gr-4</strain>
    </source>
</reference>
<keyword evidence="4" id="KW-1003">Cell membrane</keyword>
<evidence type="ECO:0000256" key="8">
    <source>
        <dbReference type="ARBA" id="ARBA00022741"/>
    </source>
</evidence>
<keyword evidence="12" id="KW-0843">Virulence</keyword>
<dbReference type="SUPFAM" id="SSF52172">
    <property type="entry name" value="CheY-like"/>
    <property type="match status" value="2"/>
</dbReference>
<evidence type="ECO:0000259" key="24">
    <source>
        <dbReference type="PROSITE" id="PS50839"/>
    </source>
</evidence>
<dbReference type="GO" id="GO:0005886">
    <property type="term" value="C:plasma membrane"/>
    <property type="evidence" value="ECO:0007669"/>
    <property type="project" value="UniProtKB-SubCell"/>
</dbReference>
<dbReference type="InterPro" id="IPR036890">
    <property type="entry name" value="HATPase_C_sf"/>
</dbReference>
<evidence type="ECO:0000256" key="1">
    <source>
        <dbReference type="ARBA" id="ARBA00000085"/>
    </source>
</evidence>
<dbReference type="InterPro" id="IPR036097">
    <property type="entry name" value="HisK_dim/P_sf"/>
</dbReference>
<evidence type="ECO:0000313" key="27">
    <source>
        <dbReference type="Proteomes" id="UP000317365"/>
    </source>
</evidence>